<dbReference type="PANTHER" id="PTHR13947:SF37">
    <property type="entry name" value="LD18367P"/>
    <property type="match status" value="1"/>
</dbReference>
<evidence type="ECO:0000259" key="2">
    <source>
        <dbReference type="PROSITE" id="PS51186"/>
    </source>
</evidence>
<dbReference type="SUPFAM" id="SSF55729">
    <property type="entry name" value="Acyl-CoA N-acyltransferases (Nat)"/>
    <property type="match status" value="1"/>
</dbReference>
<evidence type="ECO:0000313" key="3">
    <source>
        <dbReference type="EMBL" id="GLI03608.1"/>
    </source>
</evidence>
<dbReference type="InterPro" id="IPR050769">
    <property type="entry name" value="NAT_camello-type"/>
</dbReference>
<comment type="caution">
    <text evidence="3">The sequence shown here is derived from an EMBL/GenBank/DDBJ whole genome shotgun (WGS) entry which is preliminary data.</text>
</comment>
<dbReference type="Gene3D" id="3.40.630.30">
    <property type="match status" value="1"/>
</dbReference>
<dbReference type="EMBL" id="BSDI01000091">
    <property type="protein sequence ID" value="GLI03608.1"/>
    <property type="molecule type" value="Genomic_DNA"/>
</dbReference>
<dbReference type="Pfam" id="PF00583">
    <property type="entry name" value="Acetyltransf_1"/>
    <property type="match status" value="1"/>
</dbReference>
<evidence type="ECO:0000256" key="1">
    <source>
        <dbReference type="ARBA" id="ARBA00022679"/>
    </source>
</evidence>
<dbReference type="RefSeq" id="WP_281905946.1">
    <property type="nucleotide sequence ID" value="NZ_BSDI01000091.1"/>
</dbReference>
<accession>A0ABQ5RAK6</accession>
<feature type="domain" description="N-acetyltransferase" evidence="2">
    <location>
        <begin position="6"/>
        <end position="183"/>
    </location>
</feature>
<keyword evidence="1" id="KW-0808">Transferase</keyword>
<dbReference type="PROSITE" id="PS51186">
    <property type="entry name" value="GNAT"/>
    <property type="match status" value="1"/>
</dbReference>
<gene>
    <name evidence="3" type="ORF">Pa4123_88860</name>
</gene>
<dbReference type="InterPro" id="IPR000182">
    <property type="entry name" value="GNAT_dom"/>
</dbReference>
<dbReference type="Proteomes" id="UP001144280">
    <property type="component" value="Unassembled WGS sequence"/>
</dbReference>
<proteinExistence type="predicted"/>
<keyword evidence="4" id="KW-1185">Reference proteome</keyword>
<dbReference type="PANTHER" id="PTHR13947">
    <property type="entry name" value="GNAT FAMILY N-ACETYLTRANSFERASE"/>
    <property type="match status" value="1"/>
</dbReference>
<dbReference type="CDD" id="cd04301">
    <property type="entry name" value="NAT_SF"/>
    <property type="match status" value="1"/>
</dbReference>
<protein>
    <submittedName>
        <fullName evidence="3">N-acetyltransferase</fullName>
    </submittedName>
</protein>
<sequence length="192" mass="21691">MSADRYLIRRATSGADLRGARELVLDVAERDLGYGYTPRWHWDLDRMVETYVDNGRQAMFVAATPSDVVATAAVRIGGPQSPPHAAWLADRYADRARVAQLLRVATHPEHRRHGLARRLVAACLDFARQDGGYRTIYLHTNARVPGAEAFWRSLPVVEVHDARGDADERDPRFETIHFELPLDTRLHDRATA</sequence>
<evidence type="ECO:0000313" key="4">
    <source>
        <dbReference type="Proteomes" id="UP001144280"/>
    </source>
</evidence>
<dbReference type="InterPro" id="IPR016181">
    <property type="entry name" value="Acyl_CoA_acyltransferase"/>
</dbReference>
<reference evidence="3" key="1">
    <citation type="submission" date="2022-12" db="EMBL/GenBank/DDBJ databases">
        <title>New Phytohabitans aurantiacus sp. RD004123 nov., an actinomycete isolated from soil.</title>
        <authorList>
            <person name="Triningsih D.W."/>
            <person name="Harunari E."/>
            <person name="Igarashi Y."/>
        </authorList>
    </citation>
    <scope>NUCLEOTIDE SEQUENCE</scope>
    <source>
        <strain evidence="3">RD004123</strain>
    </source>
</reference>
<name>A0ABQ5RAK6_9ACTN</name>
<organism evidence="3 4">
    <name type="scientific">Phytohabitans aurantiacus</name>
    <dbReference type="NCBI Taxonomy" id="3016789"/>
    <lineage>
        <taxon>Bacteria</taxon>
        <taxon>Bacillati</taxon>
        <taxon>Actinomycetota</taxon>
        <taxon>Actinomycetes</taxon>
        <taxon>Micromonosporales</taxon>
        <taxon>Micromonosporaceae</taxon>
    </lineage>
</organism>